<name>A0A382BXT9_9ZZZZ</name>
<dbReference type="EMBL" id="UINC01031879">
    <property type="protein sequence ID" value="SVB18620.1"/>
    <property type="molecule type" value="Genomic_DNA"/>
</dbReference>
<protein>
    <recommendedName>
        <fullName evidence="1">Nascent polypeptide-associated complex subunit alpha-like UBA domain-containing protein</fullName>
    </recommendedName>
</protein>
<dbReference type="Pfam" id="PF19026">
    <property type="entry name" value="UBA_HYPK"/>
    <property type="match status" value="1"/>
</dbReference>
<dbReference type="AlphaFoldDB" id="A0A382BXT9"/>
<feature type="domain" description="Nascent polypeptide-associated complex subunit alpha-like UBA" evidence="1">
    <location>
        <begin position="191"/>
        <end position="227"/>
    </location>
</feature>
<evidence type="ECO:0000259" key="1">
    <source>
        <dbReference type="Pfam" id="PF19026"/>
    </source>
</evidence>
<dbReference type="CDD" id="cd14358">
    <property type="entry name" value="UBA_NAC_euk"/>
    <property type="match status" value="1"/>
</dbReference>
<organism evidence="2">
    <name type="scientific">marine metagenome</name>
    <dbReference type="NCBI Taxonomy" id="408172"/>
    <lineage>
        <taxon>unclassified sequences</taxon>
        <taxon>metagenomes</taxon>
        <taxon>ecological metagenomes</taxon>
    </lineage>
</organism>
<dbReference type="Gene3D" id="1.10.8.10">
    <property type="entry name" value="DNA helicase RuvA subunit, C-terminal domain"/>
    <property type="match status" value="1"/>
</dbReference>
<gene>
    <name evidence="2" type="ORF">METZ01_LOCUS171474</name>
</gene>
<proteinExistence type="predicted"/>
<accession>A0A382BXT9</accession>
<sequence length="228" mass="26866">MENCQKSPEYYAKKDFMRNVGLKSRHIYNFLQDKLTDDEIQNLNLIQTFRKYLEIYSDIELKESWNIDEEIENYRILGFTKECAEQYVKRLKNIFTKDSTINWIFRIAESKTSDDGDKIFEKYLNQFDGYNDNDDNDSKKKKENHVCTGTSSSMGKSYIIFSDPFGIPPRHISDWGPGYSNNSNNSNVYSEDDIRMVMQQANVSRRRAIKYLKKNKGDVIKTIMDLTN</sequence>
<dbReference type="InterPro" id="IPR044034">
    <property type="entry name" value="NAC-like_UBA"/>
</dbReference>
<reference evidence="2" key="1">
    <citation type="submission" date="2018-05" db="EMBL/GenBank/DDBJ databases">
        <authorList>
            <person name="Lanie J.A."/>
            <person name="Ng W.-L."/>
            <person name="Kazmierczak K.M."/>
            <person name="Andrzejewski T.M."/>
            <person name="Davidsen T.M."/>
            <person name="Wayne K.J."/>
            <person name="Tettelin H."/>
            <person name="Glass J.I."/>
            <person name="Rusch D."/>
            <person name="Podicherti R."/>
            <person name="Tsui H.-C.T."/>
            <person name="Winkler M.E."/>
        </authorList>
    </citation>
    <scope>NUCLEOTIDE SEQUENCE</scope>
</reference>
<evidence type="ECO:0000313" key="2">
    <source>
        <dbReference type="EMBL" id="SVB18620.1"/>
    </source>
</evidence>